<dbReference type="GO" id="GO:0046914">
    <property type="term" value="F:transition metal ion binding"/>
    <property type="evidence" value="ECO:0007669"/>
    <property type="project" value="TreeGrafter"/>
</dbReference>
<reference evidence="5 6" key="1">
    <citation type="submission" date="2019-03" db="EMBL/GenBank/DDBJ databases">
        <title>Genomic Encyclopedia of Type Strains, Phase IV (KMG-IV): sequencing the most valuable type-strain genomes for metagenomic binning, comparative biology and taxonomic classification.</title>
        <authorList>
            <person name="Goeker M."/>
        </authorList>
    </citation>
    <scope>NUCLEOTIDE SEQUENCE [LARGE SCALE GENOMIC DNA]</scope>
    <source>
        <strain evidence="5 6">DSM 103792</strain>
    </source>
</reference>
<feature type="chain" id="PRO_5021018217" evidence="3">
    <location>
        <begin position="23"/>
        <end position="533"/>
    </location>
</feature>
<dbReference type="Gene3D" id="2.40.50.100">
    <property type="match status" value="1"/>
</dbReference>
<feature type="compositionally biased region" description="Basic and acidic residues" evidence="2">
    <location>
        <begin position="185"/>
        <end position="196"/>
    </location>
</feature>
<proteinExistence type="predicted"/>
<evidence type="ECO:0000256" key="2">
    <source>
        <dbReference type="SAM" id="MobiDB-lite"/>
    </source>
</evidence>
<dbReference type="GO" id="GO:0060003">
    <property type="term" value="P:copper ion export"/>
    <property type="evidence" value="ECO:0007669"/>
    <property type="project" value="TreeGrafter"/>
</dbReference>
<evidence type="ECO:0000256" key="3">
    <source>
        <dbReference type="SAM" id="SignalP"/>
    </source>
</evidence>
<feature type="domain" description="Multidrug resistance protein MdtA-like C-terminal permuted SH3" evidence="4">
    <location>
        <begin position="468"/>
        <end position="526"/>
    </location>
</feature>
<keyword evidence="1" id="KW-0813">Transport</keyword>
<sequence>MNRLNVSTLILTLVLSATSVFGHGGEEHSHGDETPATSTANTSARLALEGEQLEAVLVYSETPWQLYLDDRDRNAPVDAELNIDLDGQTLAVERVDNGSYQLAVPENSLGKHSIVIAVTSEQYNELLLADFTVSADQEAAHQHWSWWWLTLLLVPLAGWLFWRKRQAATAVLIMTFVGASTDGFAHGDEQHSHESELPTTLGSASPMRLPDGQLFVPKPSQRLMNVRTEKTALDSHTLSYRLNAQVIADPSGSGLVQATQTGRVLPAGKRLPQLGAEVKAGAVLAYLEPVLSQGERASLQAEHAQVQSQLQLAEQRWQRLQQIRDSVPRKEWEAAQADVDALRVHATSLQQSLHAKLPLTAPVSGVISDVKIVAGAIADTGQTLFEIVTPKAFLVEALAFDEAMAAQIKDAVFVHQGNEYALSFIGAGRKLRDQAVPVQFRLREPAERLSVGAIGSALVVSGQQQSGVLVPQSALLRGDDGRQMLVIKLAPEIFALRAVEAQAQPNATALVTSGLQGGERVVVSGASLLQQVR</sequence>
<dbReference type="EMBL" id="SNYM01000023">
    <property type="protein sequence ID" value="TDQ44608.1"/>
    <property type="molecule type" value="Genomic_DNA"/>
</dbReference>
<dbReference type="RefSeq" id="WP_133593054.1">
    <property type="nucleotide sequence ID" value="NZ_CP037953.1"/>
</dbReference>
<evidence type="ECO:0000313" key="6">
    <source>
        <dbReference type="Proteomes" id="UP000295375"/>
    </source>
</evidence>
<dbReference type="PANTHER" id="PTHR30097">
    <property type="entry name" value="CATION EFFLUX SYSTEM PROTEIN CUSB"/>
    <property type="match status" value="1"/>
</dbReference>
<gene>
    <name evidence="5" type="ORF">EV696_12310</name>
</gene>
<dbReference type="Proteomes" id="UP000295375">
    <property type="component" value="Unassembled WGS sequence"/>
</dbReference>
<dbReference type="SUPFAM" id="SSF111369">
    <property type="entry name" value="HlyD-like secretion proteins"/>
    <property type="match status" value="1"/>
</dbReference>
<organism evidence="5 6">
    <name type="scientific">Permianibacter aggregans</name>
    <dbReference type="NCBI Taxonomy" id="1510150"/>
    <lineage>
        <taxon>Bacteria</taxon>
        <taxon>Pseudomonadati</taxon>
        <taxon>Pseudomonadota</taxon>
        <taxon>Gammaproteobacteria</taxon>
        <taxon>Pseudomonadales</taxon>
        <taxon>Pseudomonadaceae</taxon>
        <taxon>Permianibacter</taxon>
    </lineage>
</organism>
<dbReference type="OrthoDB" id="7059230at2"/>
<evidence type="ECO:0000256" key="1">
    <source>
        <dbReference type="ARBA" id="ARBA00022448"/>
    </source>
</evidence>
<dbReference type="AlphaFoldDB" id="A0A4R6UD49"/>
<feature type="region of interest" description="Disordered" evidence="2">
    <location>
        <begin position="185"/>
        <end position="205"/>
    </location>
</feature>
<dbReference type="Gene3D" id="1.10.287.470">
    <property type="entry name" value="Helix hairpin bin"/>
    <property type="match status" value="1"/>
</dbReference>
<evidence type="ECO:0000259" key="4">
    <source>
        <dbReference type="Pfam" id="PF25967"/>
    </source>
</evidence>
<dbReference type="Gene3D" id="2.40.420.20">
    <property type="match status" value="1"/>
</dbReference>
<dbReference type="GO" id="GO:0015679">
    <property type="term" value="P:plasma membrane copper ion transport"/>
    <property type="evidence" value="ECO:0007669"/>
    <property type="project" value="TreeGrafter"/>
</dbReference>
<comment type="caution">
    <text evidence="5">The sequence shown here is derived from an EMBL/GenBank/DDBJ whole genome shotgun (WGS) entry which is preliminary data.</text>
</comment>
<dbReference type="GO" id="GO:0030288">
    <property type="term" value="C:outer membrane-bounded periplasmic space"/>
    <property type="evidence" value="ECO:0007669"/>
    <property type="project" value="TreeGrafter"/>
</dbReference>
<dbReference type="PANTHER" id="PTHR30097:SF4">
    <property type="entry name" value="SLR6042 PROTEIN"/>
    <property type="match status" value="1"/>
</dbReference>
<keyword evidence="3" id="KW-0732">Signal</keyword>
<dbReference type="InterPro" id="IPR058627">
    <property type="entry name" value="MdtA-like_C"/>
</dbReference>
<dbReference type="InterPro" id="IPR051909">
    <property type="entry name" value="MFP_Cation_Efflux"/>
</dbReference>
<dbReference type="Pfam" id="PF25967">
    <property type="entry name" value="RND-MFP_C"/>
    <property type="match status" value="1"/>
</dbReference>
<dbReference type="Gene3D" id="2.40.30.170">
    <property type="match status" value="1"/>
</dbReference>
<name>A0A4R6UD49_9GAMM</name>
<keyword evidence="6" id="KW-1185">Reference proteome</keyword>
<accession>A0A4R6UD49</accession>
<feature type="signal peptide" evidence="3">
    <location>
        <begin position="1"/>
        <end position="22"/>
    </location>
</feature>
<evidence type="ECO:0000313" key="5">
    <source>
        <dbReference type="EMBL" id="TDQ44608.1"/>
    </source>
</evidence>
<protein>
    <submittedName>
        <fullName evidence="5">RND family efflux transporter MFP subunit</fullName>
    </submittedName>
</protein>